<dbReference type="EMBL" id="JACYCC010000250">
    <property type="protein sequence ID" value="KAF8670472.1"/>
    <property type="molecule type" value="Genomic_DNA"/>
</dbReference>
<dbReference type="InterPro" id="IPR045338">
    <property type="entry name" value="DUF6535"/>
</dbReference>
<proteinExistence type="predicted"/>
<accession>A0A8H7H3M0</accession>
<organism evidence="4 5">
    <name type="scientific">Rhizoctonia solani</name>
    <dbReference type="NCBI Taxonomy" id="456999"/>
    <lineage>
        <taxon>Eukaryota</taxon>
        <taxon>Fungi</taxon>
        <taxon>Dikarya</taxon>
        <taxon>Basidiomycota</taxon>
        <taxon>Agaricomycotina</taxon>
        <taxon>Agaricomycetes</taxon>
        <taxon>Cantharellales</taxon>
        <taxon>Ceratobasidiaceae</taxon>
        <taxon>Rhizoctonia</taxon>
    </lineage>
</organism>
<dbReference type="Pfam" id="PF20153">
    <property type="entry name" value="DUF6535"/>
    <property type="match status" value="1"/>
</dbReference>
<evidence type="ECO:0000256" key="1">
    <source>
        <dbReference type="SAM" id="MobiDB-lite"/>
    </source>
</evidence>
<evidence type="ECO:0000259" key="3">
    <source>
        <dbReference type="Pfam" id="PF20153"/>
    </source>
</evidence>
<feature type="transmembrane region" description="Helical" evidence="2">
    <location>
        <begin position="281"/>
        <end position="304"/>
    </location>
</feature>
<feature type="compositionally biased region" description="Basic and acidic residues" evidence="1">
    <location>
        <begin position="578"/>
        <end position="606"/>
    </location>
</feature>
<feature type="domain" description="DUF6535" evidence="3">
    <location>
        <begin position="94"/>
        <end position="305"/>
    </location>
</feature>
<feature type="region of interest" description="Disordered" evidence="1">
    <location>
        <begin position="551"/>
        <end position="606"/>
    </location>
</feature>
<sequence>MATLIVPSYNSRLRDKQKKKYSAQYPICTVIGPDEGLLNDQFTTQSPLSETEEGKHIGGATKTDTKPKSLFYDEWSQLPPDPRGAELGREARVWKVYVGETEKWDNELLEGWEKSLDVLLAPTSIKQHRWLIWTLFVDNCVIGCAFIGHNSYSTSSVRRRFLAESSNMLKEDPNEISATALVAISQALTALTTNNSSAAPSGLPSPDQNNSSNFVPSKIDIWINALWYSSFSLSIATAFMAMLAKDWCYSFKAKRTGHPYDQAHRRQRKWKMIQRCGMQEVIEALPSLMHLSLFLFCIGLYLYLLDLNNIVAILVMYIGGTFIAFYILTSITATFVEYFPYTTVISRILRSQYMQNIYKYISKSRIPYTVMLMVNTIRLLIMGITFVSYWSMVWLFSWPAHLLLTTIVKVNRCFVKRFSKEQTATNGFADKITRIFQEIYNYLLILPFKLDACYSDVKSQIARKAKRFDLAEELTTVLALRWLINHCETPSAVNIALQAISGARKGMPNGPLRSCQAAQHITSRIVSEGDKDGLYARGLEFLGWASKTDLIDDEQSSDEDWVEEEWPKQEAPEQEGIENERRENANQENHKQNLKDHETQEQWEKGKPSEDIIHVMFWDLNSRNERKVLNRLGDKTFVPNSTNIEAMTLGNAAVLHSLNAVTSHKLRLIRSQNADPRSVIEKIDISQKLIPITKLFSAHLQSKNKLLHPAAVQSLANATALYASLSAISDRELPSELAMHCIRFCQQLSKRTTSKSDRRSKNKIETGAVFMICILIQGQTNPKRTMDIAKYHNLAICTAKILTKLYGDHSISPEDIFLVGCSKVLSEANNYYLNDTMSSRGALSKWCSDQTTSFIRTWGPSTLEVWSSAHRPAKEMRSKFLKAVSKVYRLHEALNPDGLEPTCLPGSTYVILIMIAICSRPGSPQSRSCSKLLSRFDFPKQSPELTKYLKESVEDNTNETVLSTLRGAYTSKKNSSQQLFAATQLWLLLDCFEGSEDEEYLMDQIKLVVETQTTDNVSWSQVKQSFGEFILSKYKTICGTSSALNCDGKAFRPTEALNILDPNIQAQQTGDAIGNFVLQFGDGSRRFETANTKDYERTYVARVAESILGKSDMGEGQHAGLKDVIEADLKGLPNYLRTRVTPGEEVIKEPVQDELEIPVLSTMQTMDDSTDVGHVSLSIGSNK</sequence>
<keyword evidence="2" id="KW-0472">Membrane</keyword>
<feature type="compositionally biased region" description="Acidic residues" evidence="1">
    <location>
        <begin position="551"/>
        <end position="564"/>
    </location>
</feature>
<keyword evidence="2" id="KW-0812">Transmembrane</keyword>
<keyword evidence="2" id="KW-1133">Transmembrane helix</keyword>
<dbReference type="AlphaFoldDB" id="A0A8H7H3M0"/>
<protein>
    <recommendedName>
        <fullName evidence="3">DUF6535 domain-containing protein</fullName>
    </recommendedName>
</protein>
<reference evidence="4" key="1">
    <citation type="submission" date="2020-09" db="EMBL/GenBank/DDBJ databases">
        <title>Comparative genome analyses of four rice-infecting Rhizoctonia solani isolates reveal extensive enrichment of homogalacturonan modification genes.</title>
        <authorList>
            <person name="Lee D.-Y."/>
            <person name="Jeon J."/>
            <person name="Kim K.-T."/>
            <person name="Cheong K."/>
            <person name="Song H."/>
            <person name="Choi G."/>
            <person name="Ko J."/>
            <person name="Opiyo S.O."/>
            <person name="Zuo S."/>
            <person name="Madhav S."/>
            <person name="Lee Y.-H."/>
            <person name="Wang G.-L."/>
        </authorList>
    </citation>
    <scope>NUCLEOTIDE SEQUENCE</scope>
    <source>
        <strain evidence="4">AG1-IA YN-7</strain>
    </source>
</reference>
<evidence type="ECO:0000313" key="4">
    <source>
        <dbReference type="EMBL" id="KAF8670472.1"/>
    </source>
</evidence>
<feature type="transmembrane region" description="Helical" evidence="2">
    <location>
        <begin position="310"/>
        <end position="328"/>
    </location>
</feature>
<evidence type="ECO:0000313" key="5">
    <source>
        <dbReference type="Proteomes" id="UP000650582"/>
    </source>
</evidence>
<gene>
    <name evidence="4" type="ORF">RHS04_08596</name>
</gene>
<dbReference type="Proteomes" id="UP000650582">
    <property type="component" value="Unassembled WGS sequence"/>
</dbReference>
<name>A0A8H7H3M0_9AGAM</name>
<feature type="transmembrane region" description="Helical" evidence="2">
    <location>
        <begin position="221"/>
        <end position="244"/>
    </location>
</feature>
<feature type="transmembrane region" description="Helical" evidence="2">
    <location>
        <begin position="366"/>
        <end position="386"/>
    </location>
</feature>
<comment type="caution">
    <text evidence="4">The sequence shown here is derived from an EMBL/GenBank/DDBJ whole genome shotgun (WGS) entry which is preliminary data.</text>
</comment>
<evidence type="ECO:0000256" key="2">
    <source>
        <dbReference type="SAM" id="Phobius"/>
    </source>
</evidence>